<reference evidence="1 2" key="1">
    <citation type="submission" date="2019-09" db="EMBL/GenBank/DDBJ databases">
        <authorList>
            <person name="Valk L.C."/>
        </authorList>
    </citation>
    <scope>NUCLEOTIDE SEQUENCE [LARGE SCALE GENOMIC DNA]</scope>
    <source>
        <strain evidence="1">GalUA</strain>
    </source>
</reference>
<reference evidence="1 2" key="2">
    <citation type="submission" date="2020-02" db="EMBL/GenBank/DDBJ databases">
        <title>Candidatus Galacturonibacter soehngenii shows hetero-acetogenic catabolism of galacturonic acid but lacks a canonical carbon monoxide dehydrogenase/acetyl-CoA synthase complex.</title>
        <authorList>
            <person name="Diender M."/>
            <person name="Stouten G.R."/>
            <person name="Petersen J.F."/>
            <person name="Nielsen P.H."/>
            <person name="Dueholm M.S."/>
            <person name="Pronk J.T."/>
            <person name="Van Loosdrecht M.C.M."/>
        </authorList>
    </citation>
    <scope>NUCLEOTIDE SEQUENCE [LARGE SCALE GENOMIC DNA]</scope>
    <source>
        <strain evidence="1">GalUA</strain>
    </source>
</reference>
<organism evidence="1 2">
    <name type="scientific">Candidatus Galacturonatibacter soehngenii</name>
    <dbReference type="NCBI Taxonomy" id="2307010"/>
    <lineage>
        <taxon>Bacteria</taxon>
        <taxon>Bacillati</taxon>
        <taxon>Bacillota</taxon>
        <taxon>Clostridia</taxon>
        <taxon>Lachnospirales</taxon>
        <taxon>Lachnospiraceae</taxon>
        <taxon>Candidatus Galacturonatibacter</taxon>
    </lineage>
</organism>
<dbReference type="Proteomes" id="UP000461768">
    <property type="component" value="Unassembled WGS sequence"/>
</dbReference>
<evidence type="ECO:0000313" key="2">
    <source>
        <dbReference type="Proteomes" id="UP000461768"/>
    </source>
</evidence>
<dbReference type="AlphaFoldDB" id="A0A7V7QK34"/>
<keyword evidence="2" id="KW-1185">Reference proteome</keyword>
<accession>A0A7V7QK34</accession>
<comment type="caution">
    <text evidence="1">The sequence shown here is derived from an EMBL/GenBank/DDBJ whole genome shotgun (WGS) entry which is preliminary data.</text>
</comment>
<dbReference type="EMBL" id="WAGX01000005">
    <property type="protein sequence ID" value="KAB1437788.1"/>
    <property type="molecule type" value="Genomic_DNA"/>
</dbReference>
<name>A0A7V7QK34_9FIRM</name>
<dbReference type="OrthoDB" id="1911238at2"/>
<sequence length="95" mass="10383">MPNYRPKPALISASAAVDGTMITKNVSTSNWGLVLVKGTAEYSDTVLRSGAVAVWEDTNTTTTRNANRFTFTNATGEYGITCRADVRILLKFYDN</sequence>
<protein>
    <submittedName>
        <fullName evidence="1">Uncharacterized protein</fullName>
    </submittedName>
</protein>
<proteinExistence type="predicted"/>
<gene>
    <name evidence="1" type="ORF">F7O84_09340</name>
</gene>
<dbReference type="RefSeq" id="WP_151144323.1">
    <property type="nucleotide sequence ID" value="NZ_WAGX01000005.1"/>
</dbReference>
<evidence type="ECO:0000313" key="1">
    <source>
        <dbReference type="EMBL" id="KAB1437788.1"/>
    </source>
</evidence>